<sequence length="172" mass="18447">MAAHSLSLSLSLSRTHSRRISLGLGSASIRCPFCAVELLHGRTAGRSVCLCLINRAPTPVADLFHPFGPCGAVSHSLICRPVLWGCGAGLGCTASCHFEHPFVTLSFLSSWRSDVVAADLTADPLALKSHEAGCQNSWHTMNEQMEVFKSMTEDVALARGRGVLTGEDEREI</sequence>
<evidence type="ECO:0000313" key="2">
    <source>
        <dbReference type="Proteomes" id="UP001365128"/>
    </source>
</evidence>
<evidence type="ECO:0000313" key="1">
    <source>
        <dbReference type="EMBL" id="KAK7536627.1"/>
    </source>
</evidence>
<protein>
    <submittedName>
        <fullName evidence="1">Uncharacterized protein</fullName>
    </submittedName>
</protein>
<proteinExistence type="predicted"/>
<dbReference type="EMBL" id="JBBPDW010000036">
    <property type="protein sequence ID" value="KAK7536627.1"/>
    <property type="molecule type" value="Genomic_DNA"/>
</dbReference>
<comment type="caution">
    <text evidence="1">The sequence shown here is derived from an EMBL/GenBank/DDBJ whole genome shotgun (WGS) entry which is preliminary data.</text>
</comment>
<reference evidence="1 2" key="1">
    <citation type="submission" date="2024-04" db="EMBL/GenBank/DDBJ databases">
        <title>Phyllosticta paracitricarpa is synonymous to the EU quarantine fungus P. citricarpa based on phylogenomic analyses.</title>
        <authorList>
            <consortium name="Lawrence Berkeley National Laboratory"/>
            <person name="Van Ingen-Buijs V.A."/>
            <person name="Van Westerhoven A.C."/>
            <person name="Haridas S."/>
            <person name="Skiadas P."/>
            <person name="Martin F."/>
            <person name="Groenewald J.Z."/>
            <person name="Crous P.W."/>
            <person name="Seidl M.F."/>
        </authorList>
    </citation>
    <scope>NUCLEOTIDE SEQUENCE [LARGE SCALE GENOMIC DNA]</scope>
    <source>
        <strain evidence="1 2">CBS 122670</strain>
    </source>
</reference>
<dbReference type="Proteomes" id="UP001365128">
    <property type="component" value="Unassembled WGS sequence"/>
</dbReference>
<keyword evidence="2" id="KW-1185">Reference proteome</keyword>
<accession>A0ABR1LS73</accession>
<name>A0ABR1LS73_9PEZI</name>
<gene>
    <name evidence="1" type="ORF">IWX46DRAFT_266941</name>
</gene>
<organism evidence="1 2">
    <name type="scientific">Phyllosticta citricarpa</name>
    <dbReference type="NCBI Taxonomy" id="55181"/>
    <lineage>
        <taxon>Eukaryota</taxon>
        <taxon>Fungi</taxon>
        <taxon>Dikarya</taxon>
        <taxon>Ascomycota</taxon>
        <taxon>Pezizomycotina</taxon>
        <taxon>Dothideomycetes</taxon>
        <taxon>Dothideomycetes incertae sedis</taxon>
        <taxon>Botryosphaeriales</taxon>
        <taxon>Phyllostictaceae</taxon>
        <taxon>Phyllosticta</taxon>
    </lineage>
</organism>